<dbReference type="GO" id="GO:0016020">
    <property type="term" value="C:membrane"/>
    <property type="evidence" value="ECO:0007669"/>
    <property type="project" value="UniProtKB-SubCell"/>
</dbReference>
<dbReference type="InterPro" id="IPR036259">
    <property type="entry name" value="MFS_trans_sf"/>
</dbReference>
<evidence type="ECO:0000256" key="2">
    <source>
        <dbReference type="ARBA" id="ARBA00010992"/>
    </source>
</evidence>
<comment type="subcellular location">
    <subcellularLocation>
        <location evidence="1">Membrane</location>
        <topology evidence="1">Multi-pass membrane protein</topology>
    </subcellularLocation>
</comment>
<gene>
    <name evidence="13" type="ORF">D6D20_09720</name>
    <name evidence="12" type="ORF">D6D24_02110</name>
</gene>
<dbReference type="PROSITE" id="PS50850">
    <property type="entry name" value="MFS"/>
    <property type="match status" value="1"/>
</dbReference>
<feature type="transmembrane region" description="Helical" evidence="10">
    <location>
        <begin position="87"/>
        <end position="109"/>
    </location>
</feature>
<protein>
    <submittedName>
        <fullName evidence="12">Putative sugar transporter</fullName>
    </submittedName>
</protein>
<dbReference type="AlphaFoldDB" id="A0A4S8T6Y3"/>
<dbReference type="Proteomes" id="UP000310421">
    <property type="component" value="Unassembled WGS sequence"/>
</dbReference>
<feature type="compositionally biased region" description="Basic and acidic residues" evidence="9">
    <location>
        <begin position="559"/>
        <end position="581"/>
    </location>
</feature>
<name>A0A4S8T6Y3_AURPU</name>
<feature type="transmembrane region" description="Helical" evidence="10">
    <location>
        <begin position="259"/>
        <end position="280"/>
    </location>
</feature>
<dbReference type="InterPro" id="IPR003663">
    <property type="entry name" value="Sugar/inositol_transpt"/>
</dbReference>
<feature type="domain" description="Major facilitator superfamily (MFS) profile" evidence="11">
    <location>
        <begin position="85"/>
        <end position="529"/>
    </location>
</feature>
<keyword evidence="5 10" id="KW-1133">Transmembrane helix</keyword>
<feature type="transmembrane region" description="Helical" evidence="10">
    <location>
        <begin position="220"/>
        <end position="239"/>
    </location>
</feature>
<comment type="caution">
    <text evidence="12">The sequence shown here is derived from an EMBL/GenBank/DDBJ whole genome shotgun (WGS) entry which is preliminary data.</text>
</comment>
<keyword evidence="6 10" id="KW-0472">Membrane</keyword>
<dbReference type="InterPro" id="IPR005829">
    <property type="entry name" value="Sugar_transporter_CS"/>
</dbReference>
<feature type="transmembrane region" description="Helical" evidence="10">
    <location>
        <begin position="478"/>
        <end position="495"/>
    </location>
</feature>
<feature type="transmembrane region" description="Helical" evidence="10">
    <location>
        <begin position="185"/>
        <end position="208"/>
    </location>
</feature>
<dbReference type="PROSITE" id="PS00217">
    <property type="entry name" value="SUGAR_TRANSPORT_2"/>
    <property type="match status" value="1"/>
</dbReference>
<keyword evidence="4 10" id="KW-0812">Transmembrane</keyword>
<dbReference type="Gene3D" id="1.20.1250.20">
    <property type="entry name" value="MFS general substrate transporter like domains"/>
    <property type="match status" value="1"/>
</dbReference>
<evidence type="ECO:0000256" key="4">
    <source>
        <dbReference type="ARBA" id="ARBA00022692"/>
    </source>
</evidence>
<evidence type="ECO:0000256" key="6">
    <source>
        <dbReference type="ARBA" id="ARBA00023136"/>
    </source>
</evidence>
<dbReference type="GO" id="GO:0000023">
    <property type="term" value="P:maltose metabolic process"/>
    <property type="evidence" value="ECO:0007669"/>
    <property type="project" value="UniProtKB-KW"/>
</dbReference>
<keyword evidence="7" id="KW-0462">Maltose metabolism</keyword>
<dbReference type="EMBL" id="QZAN01000206">
    <property type="protein sequence ID" value="THW55121.1"/>
    <property type="molecule type" value="Genomic_DNA"/>
</dbReference>
<dbReference type="PANTHER" id="PTHR48022">
    <property type="entry name" value="PLASTIDIC GLUCOSE TRANSPORTER 4"/>
    <property type="match status" value="1"/>
</dbReference>
<evidence type="ECO:0000256" key="5">
    <source>
        <dbReference type="ARBA" id="ARBA00022989"/>
    </source>
</evidence>
<dbReference type="PANTHER" id="PTHR48022:SF5">
    <property type="entry name" value="ALPHA-GLUCOSIDES PERMEASE MPH2-RELATED"/>
    <property type="match status" value="1"/>
</dbReference>
<reference evidence="14 15" key="1">
    <citation type="submission" date="2018-10" db="EMBL/GenBank/DDBJ databases">
        <title>Fifty Aureobasidium pullulans genomes reveal a recombining polyextremotolerant generalist.</title>
        <authorList>
            <person name="Gostincar C."/>
            <person name="Turk M."/>
            <person name="Zajc J."/>
            <person name="Gunde-Cimerman N."/>
        </authorList>
    </citation>
    <scope>NUCLEOTIDE SEQUENCE [LARGE SCALE GENOMIC DNA]</scope>
    <source>
        <strain evidence="13 15">EXF-10751</strain>
        <strain evidence="12 14">EXF-11318</strain>
    </source>
</reference>
<keyword evidence="12" id="KW-0762">Sugar transport</keyword>
<evidence type="ECO:0000313" key="14">
    <source>
        <dbReference type="Proteomes" id="UP000308014"/>
    </source>
</evidence>
<sequence>MAEAPNKTEHIMQNSNDAIEVGAKPAEHKMERRMSASLRERRGSGSTGSEADADVVLDRARAAIEEEHSMTLWSAVKSYPKAIGWSVLASTCIVMEGYDLVVIFSFFAFPAFSKKYGHLTEDGSYQVTAAWQTGLTNGTCIGEMIGLALTGIFADKYGQRWTIIGALGLVTCFIFITFFSPNIRILLVGQILCGIPWGVFQTITPSYAAEVVPTELRPYLTCYVNLCWVMGQIIGSGVLRALVDRTDQWGYRIPYALQWIWPIPLAVAMFLAPESPWWLVRQGRIQDAETSVNRLMSRQGQEAFDSQKAVAAMIHTNEMEKQVTLGTSYRDCFRGIELRRTEICCMVWMIQILCGGGIMAFSSYFFERAGLNTAYSFDLTMAQYGLGAVGVFIAWALLPWVGRRKLFIIGQVMMMVLLLIIGFIGIAPKNQPSSWAVGALLLLYVFVYDITVGPLTYSFVSEISSTRLRQKTMVLARNAYLVANIINNVLTPHMLNPTAWNWGPKTGLFWAGSCFLTTVWAYYRLPEPKGRTYAELDDLFERNIPARQFATTVANPFDNGRRHGSLDQASRRQEERKVESN</sequence>
<feature type="transmembrane region" description="Helical" evidence="10">
    <location>
        <begin position="381"/>
        <end position="401"/>
    </location>
</feature>
<dbReference type="Pfam" id="PF00083">
    <property type="entry name" value="Sugar_tr"/>
    <property type="match status" value="1"/>
</dbReference>
<accession>A0A4S8T6Y3</accession>
<feature type="transmembrane region" description="Helical" evidence="10">
    <location>
        <begin position="161"/>
        <end position="179"/>
    </location>
</feature>
<organism evidence="12 14">
    <name type="scientific">Aureobasidium pullulans</name>
    <name type="common">Black yeast</name>
    <name type="synonym">Pullularia pullulans</name>
    <dbReference type="NCBI Taxonomy" id="5580"/>
    <lineage>
        <taxon>Eukaryota</taxon>
        <taxon>Fungi</taxon>
        <taxon>Dikarya</taxon>
        <taxon>Ascomycota</taxon>
        <taxon>Pezizomycotina</taxon>
        <taxon>Dothideomycetes</taxon>
        <taxon>Dothideomycetidae</taxon>
        <taxon>Dothideales</taxon>
        <taxon>Saccotheciaceae</taxon>
        <taxon>Aureobasidium</taxon>
    </lineage>
</organism>
<feature type="transmembrane region" description="Helical" evidence="10">
    <location>
        <begin position="406"/>
        <end position="427"/>
    </location>
</feature>
<dbReference type="SUPFAM" id="SSF103473">
    <property type="entry name" value="MFS general substrate transporter"/>
    <property type="match status" value="1"/>
</dbReference>
<comment type="similarity">
    <text evidence="2 8">Belongs to the major facilitator superfamily. Sugar transporter (TC 2.A.1.1) family.</text>
</comment>
<feature type="transmembrane region" description="Helical" evidence="10">
    <location>
        <begin position="507"/>
        <end position="523"/>
    </location>
</feature>
<evidence type="ECO:0000259" key="11">
    <source>
        <dbReference type="PROSITE" id="PS50850"/>
    </source>
</evidence>
<dbReference type="NCBIfam" id="TIGR00879">
    <property type="entry name" value="SP"/>
    <property type="match status" value="1"/>
</dbReference>
<dbReference type="EMBL" id="QZAJ01000044">
    <property type="protein sequence ID" value="THW20711.1"/>
    <property type="molecule type" value="Genomic_DNA"/>
</dbReference>
<dbReference type="InterPro" id="IPR050360">
    <property type="entry name" value="MFS_Sugar_Transporters"/>
</dbReference>
<feature type="transmembrane region" description="Helical" evidence="10">
    <location>
        <begin position="433"/>
        <end position="457"/>
    </location>
</feature>
<feature type="region of interest" description="Disordered" evidence="9">
    <location>
        <begin position="555"/>
        <end position="581"/>
    </location>
</feature>
<dbReference type="Proteomes" id="UP000308014">
    <property type="component" value="Unassembled WGS sequence"/>
</dbReference>
<feature type="compositionally biased region" description="Basic and acidic residues" evidence="9">
    <location>
        <begin position="25"/>
        <end position="43"/>
    </location>
</feature>
<evidence type="ECO:0000256" key="1">
    <source>
        <dbReference type="ARBA" id="ARBA00004141"/>
    </source>
</evidence>
<evidence type="ECO:0000256" key="3">
    <source>
        <dbReference type="ARBA" id="ARBA00022448"/>
    </source>
</evidence>
<dbReference type="InterPro" id="IPR005828">
    <property type="entry name" value="MFS_sugar_transport-like"/>
</dbReference>
<proteinExistence type="inferred from homology"/>
<dbReference type="InterPro" id="IPR020846">
    <property type="entry name" value="MFS_dom"/>
</dbReference>
<evidence type="ECO:0000313" key="15">
    <source>
        <dbReference type="Proteomes" id="UP000310421"/>
    </source>
</evidence>
<dbReference type="FunFam" id="1.20.1250.20:FF:000149">
    <property type="entry name" value="MFS transporter, SP family, general alpha glucoside:H+ symporter"/>
    <property type="match status" value="1"/>
</dbReference>
<evidence type="ECO:0000256" key="7">
    <source>
        <dbReference type="ARBA" id="ARBA00026248"/>
    </source>
</evidence>
<evidence type="ECO:0000313" key="13">
    <source>
        <dbReference type="EMBL" id="THW55121.1"/>
    </source>
</evidence>
<evidence type="ECO:0000256" key="10">
    <source>
        <dbReference type="SAM" id="Phobius"/>
    </source>
</evidence>
<evidence type="ECO:0000256" key="8">
    <source>
        <dbReference type="RuleBase" id="RU003346"/>
    </source>
</evidence>
<feature type="transmembrane region" description="Helical" evidence="10">
    <location>
        <begin position="343"/>
        <end position="366"/>
    </location>
</feature>
<keyword evidence="3 8" id="KW-0813">Transport</keyword>
<dbReference type="GO" id="GO:0005351">
    <property type="term" value="F:carbohydrate:proton symporter activity"/>
    <property type="evidence" value="ECO:0007669"/>
    <property type="project" value="TreeGrafter"/>
</dbReference>
<feature type="transmembrane region" description="Helical" evidence="10">
    <location>
        <begin position="129"/>
        <end position="154"/>
    </location>
</feature>
<feature type="region of interest" description="Disordered" evidence="9">
    <location>
        <begin position="24"/>
        <end position="51"/>
    </location>
</feature>
<evidence type="ECO:0000313" key="12">
    <source>
        <dbReference type="EMBL" id="THW20711.1"/>
    </source>
</evidence>
<evidence type="ECO:0000256" key="9">
    <source>
        <dbReference type="SAM" id="MobiDB-lite"/>
    </source>
</evidence>